<name>A0A250IZC6_9BACT</name>
<evidence type="ECO:0000313" key="3">
    <source>
        <dbReference type="Proteomes" id="UP000217257"/>
    </source>
</evidence>
<feature type="compositionally biased region" description="Basic and acidic residues" evidence="1">
    <location>
        <begin position="50"/>
        <end position="62"/>
    </location>
</feature>
<organism evidence="2 3">
    <name type="scientific">Cystobacter fuscus</name>
    <dbReference type="NCBI Taxonomy" id="43"/>
    <lineage>
        <taxon>Bacteria</taxon>
        <taxon>Pseudomonadati</taxon>
        <taxon>Myxococcota</taxon>
        <taxon>Myxococcia</taxon>
        <taxon>Myxococcales</taxon>
        <taxon>Cystobacterineae</taxon>
        <taxon>Archangiaceae</taxon>
        <taxon>Cystobacter</taxon>
    </lineage>
</organism>
<dbReference type="KEGG" id="cfus:CYFUS_001916"/>
<feature type="region of interest" description="Disordered" evidence="1">
    <location>
        <begin position="20"/>
        <end position="134"/>
    </location>
</feature>
<evidence type="ECO:0000256" key="1">
    <source>
        <dbReference type="SAM" id="MobiDB-lite"/>
    </source>
</evidence>
<dbReference type="EMBL" id="CP022098">
    <property type="protein sequence ID" value="ATB36501.1"/>
    <property type="molecule type" value="Genomic_DNA"/>
</dbReference>
<dbReference type="Proteomes" id="UP000217257">
    <property type="component" value="Chromosome"/>
</dbReference>
<protein>
    <submittedName>
        <fullName evidence="2">Uncharacterized protein</fullName>
    </submittedName>
</protein>
<evidence type="ECO:0000313" key="2">
    <source>
        <dbReference type="EMBL" id="ATB36501.1"/>
    </source>
</evidence>
<feature type="compositionally biased region" description="Basic and acidic residues" evidence="1">
    <location>
        <begin position="105"/>
        <end position="121"/>
    </location>
</feature>
<dbReference type="AlphaFoldDB" id="A0A250IZC6"/>
<accession>A0A250IZC6</accession>
<reference evidence="2 3" key="1">
    <citation type="submission" date="2017-06" db="EMBL/GenBank/DDBJ databases">
        <title>Sequencing and comparative analysis of myxobacterial genomes.</title>
        <authorList>
            <person name="Rupp O."/>
            <person name="Goesmann A."/>
            <person name="Sogaard-Andersen L."/>
        </authorList>
    </citation>
    <scope>NUCLEOTIDE SEQUENCE [LARGE SCALE GENOMIC DNA]</scope>
    <source>
        <strain evidence="2 3">DSM 52655</strain>
    </source>
</reference>
<feature type="compositionally biased region" description="Low complexity" evidence="1">
    <location>
        <begin position="32"/>
        <end position="48"/>
    </location>
</feature>
<proteinExistence type="predicted"/>
<gene>
    <name evidence="2" type="ORF">CYFUS_001916</name>
</gene>
<sequence>MVLGGAACALLLAVLAGEPSSSVQRRSEVHEAASTARPARSASVSATRRPQHERLVGDREAPLHGALELPRPAVKPLPGYKRFDSRHGLAPRLETDVTPLTRMHRPCEPTRRHGRIADRPLIENCPAQGPPRLA</sequence>